<feature type="binding site" description="axial binding residue" evidence="11">
    <location>
        <position position="281"/>
    </location>
    <ligand>
        <name>heme</name>
        <dbReference type="ChEBI" id="CHEBI:30413"/>
    </ligand>
    <ligandPart>
        <name>Fe</name>
        <dbReference type="ChEBI" id="CHEBI:18248"/>
    </ligandPart>
</feature>
<dbReference type="InterPro" id="IPR002403">
    <property type="entry name" value="Cyt_P450_E_grp-IV"/>
</dbReference>
<dbReference type="InterPro" id="IPR036396">
    <property type="entry name" value="Cyt_P450_sf"/>
</dbReference>
<comment type="function">
    <text evidence="2">May be involved in the metabolism of insect hormones and in the breakdown of synthetic insecticides.</text>
</comment>
<name>A0A5N5TH33_9CRUS</name>
<evidence type="ECO:0000256" key="8">
    <source>
        <dbReference type="ARBA" id="ARBA00023004"/>
    </source>
</evidence>
<dbReference type="Pfam" id="PF00067">
    <property type="entry name" value="p450"/>
    <property type="match status" value="1"/>
</dbReference>
<evidence type="ECO:0000256" key="1">
    <source>
        <dbReference type="ARBA" id="ARBA00001971"/>
    </source>
</evidence>
<dbReference type="EMBL" id="SEYY01001250">
    <property type="protein sequence ID" value="KAB7505398.1"/>
    <property type="molecule type" value="Genomic_DNA"/>
</dbReference>
<dbReference type="GO" id="GO:0016705">
    <property type="term" value="F:oxidoreductase activity, acting on paired donors, with incorporation or reduction of molecular oxygen"/>
    <property type="evidence" value="ECO:0007669"/>
    <property type="project" value="InterPro"/>
</dbReference>
<evidence type="ECO:0000256" key="5">
    <source>
        <dbReference type="ARBA" id="ARBA00022617"/>
    </source>
</evidence>
<evidence type="ECO:0000256" key="7">
    <source>
        <dbReference type="ARBA" id="ARBA00022824"/>
    </source>
</evidence>
<keyword evidence="5 11" id="KW-0349">Heme</keyword>
<dbReference type="PROSITE" id="PS00086">
    <property type="entry name" value="CYTOCHROME_P450"/>
    <property type="match status" value="1"/>
</dbReference>
<sequence>METAMGKKFYAQNNSTSEYVKAIYIICLIFMEKQARPWMQVSLIANLLGRAKMEEECLKILHGLSNETIKDRRKKREELRLSGKEKNSDENLGKKRMSFLDLLLEYSEDHEILSDEDIREEVDTFMFEGHDTTAASVNWTLYLLGQHPEIQINMFRFEVFRSSNFRTKHTKEIESIFGSSDRDATSSDIREMKYLECCIKESLRLFPSVPAFGRELNEDVIIDGYTVPKGTSTVIFAYQLHRDPEVFPEPNTFKPERFFPENYANRSPYAYIPFSAGPRNCIGQKFALMEEKVILSTFLRKYRVESILKMEELNVAPEVILRNETENLMKIFPRH</sequence>
<keyword evidence="6 11" id="KW-0479">Metal-binding</keyword>
<dbReference type="PANTHER" id="PTHR24291">
    <property type="entry name" value="CYTOCHROME P450 FAMILY 4"/>
    <property type="match status" value="1"/>
</dbReference>
<evidence type="ECO:0000256" key="6">
    <source>
        <dbReference type="ARBA" id="ARBA00022723"/>
    </source>
</evidence>
<comment type="caution">
    <text evidence="13">The sequence shown here is derived from an EMBL/GenBank/DDBJ whole genome shotgun (WGS) entry which is preliminary data.</text>
</comment>
<keyword evidence="12" id="KW-0560">Oxidoreductase</keyword>
<dbReference type="OrthoDB" id="6375668at2759"/>
<comment type="similarity">
    <text evidence="4 12">Belongs to the cytochrome P450 family.</text>
</comment>
<evidence type="ECO:0000256" key="11">
    <source>
        <dbReference type="PIRSR" id="PIRSR602403-1"/>
    </source>
</evidence>
<dbReference type="GO" id="GO:0005506">
    <property type="term" value="F:iron ion binding"/>
    <property type="evidence" value="ECO:0007669"/>
    <property type="project" value="InterPro"/>
</dbReference>
<dbReference type="InterPro" id="IPR001128">
    <property type="entry name" value="Cyt_P450"/>
</dbReference>
<dbReference type="Proteomes" id="UP000326759">
    <property type="component" value="Unassembled WGS sequence"/>
</dbReference>
<accession>A0A5N5TH33</accession>
<evidence type="ECO:0000256" key="3">
    <source>
        <dbReference type="ARBA" id="ARBA00004586"/>
    </source>
</evidence>
<evidence type="ECO:0000313" key="13">
    <source>
        <dbReference type="EMBL" id="KAB7505398.1"/>
    </source>
</evidence>
<evidence type="ECO:0000256" key="4">
    <source>
        <dbReference type="ARBA" id="ARBA00010617"/>
    </source>
</evidence>
<dbReference type="AlphaFoldDB" id="A0A5N5TH33"/>
<protein>
    <submittedName>
        <fullName evidence="13">Cytochrome P450 97B2, chloroplastic</fullName>
    </submittedName>
</protein>
<keyword evidence="10" id="KW-0472">Membrane</keyword>
<keyword evidence="8 11" id="KW-0408">Iron</keyword>
<evidence type="ECO:0000256" key="12">
    <source>
        <dbReference type="RuleBase" id="RU000461"/>
    </source>
</evidence>
<dbReference type="Gene3D" id="1.10.630.10">
    <property type="entry name" value="Cytochrome P450"/>
    <property type="match status" value="1"/>
</dbReference>
<gene>
    <name evidence="13" type="ORF">Anas_02227</name>
</gene>
<keyword evidence="9 12" id="KW-0503">Monooxygenase</keyword>
<dbReference type="InterPro" id="IPR050196">
    <property type="entry name" value="Cytochrome_P450_Monoox"/>
</dbReference>
<comment type="subcellular location">
    <subcellularLocation>
        <location evidence="3">Endoplasmic reticulum membrane</location>
    </subcellularLocation>
</comment>
<dbReference type="SUPFAM" id="SSF48264">
    <property type="entry name" value="Cytochrome P450"/>
    <property type="match status" value="1"/>
</dbReference>
<dbReference type="GO" id="GO:0005789">
    <property type="term" value="C:endoplasmic reticulum membrane"/>
    <property type="evidence" value="ECO:0007669"/>
    <property type="project" value="UniProtKB-SubCell"/>
</dbReference>
<organism evidence="13 14">
    <name type="scientific">Armadillidium nasatum</name>
    <dbReference type="NCBI Taxonomy" id="96803"/>
    <lineage>
        <taxon>Eukaryota</taxon>
        <taxon>Metazoa</taxon>
        <taxon>Ecdysozoa</taxon>
        <taxon>Arthropoda</taxon>
        <taxon>Crustacea</taxon>
        <taxon>Multicrustacea</taxon>
        <taxon>Malacostraca</taxon>
        <taxon>Eumalacostraca</taxon>
        <taxon>Peracarida</taxon>
        <taxon>Isopoda</taxon>
        <taxon>Oniscidea</taxon>
        <taxon>Crinocheta</taxon>
        <taxon>Armadillidiidae</taxon>
        <taxon>Armadillidium</taxon>
    </lineage>
</organism>
<proteinExistence type="inferred from homology"/>
<dbReference type="GO" id="GO:0004497">
    <property type="term" value="F:monooxygenase activity"/>
    <property type="evidence" value="ECO:0007669"/>
    <property type="project" value="UniProtKB-KW"/>
</dbReference>
<evidence type="ECO:0000256" key="2">
    <source>
        <dbReference type="ARBA" id="ARBA00003690"/>
    </source>
</evidence>
<evidence type="ECO:0000313" key="14">
    <source>
        <dbReference type="Proteomes" id="UP000326759"/>
    </source>
</evidence>
<comment type="cofactor">
    <cofactor evidence="1 11">
        <name>heme</name>
        <dbReference type="ChEBI" id="CHEBI:30413"/>
    </cofactor>
</comment>
<dbReference type="GO" id="GO:0020037">
    <property type="term" value="F:heme binding"/>
    <property type="evidence" value="ECO:0007669"/>
    <property type="project" value="InterPro"/>
</dbReference>
<keyword evidence="7" id="KW-0256">Endoplasmic reticulum</keyword>
<dbReference type="PRINTS" id="PR00465">
    <property type="entry name" value="EP450IV"/>
</dbReference>
<evidence type="ECO:0000256" key="9">
    <source>
        <dbReference type="ARBA" id="ARBA00023033"/>
    </source>
</evidence>
<keyword evidence="14" id="KW-1185">Reference proteome</keyword>
<reference evidence="13 14" key="1">
    <citation type="journal article" date="2019" name="PLoS Biol.">
        <title>Sex chromosomes control vertical transmission of feminizing Wolbachia symbionts in an isopod.</title>
        <authorList>
            <person name="Becking T."/>
            <person name="Chebbi M.A."/>
            <person name="Giraud I."/>
            <person name="Moumen B."/>
            <person name="Laverre T."/>
            <person name="Caubet Y."/>
            <person name="Peccoud J."/>
            <person name="Gilbert C."/>
            <person name="Cordaux R."/>
        </authorList>
    </citation>
    <scope>NUCLEOTIDE SEQUENCE [LARGE SCALE GENOMIC DNA]</scope>
    <source>
        <strain evidence="13">ANa2</strain>
        <tissue evidence="13">Whole body excluding digestive tract and cuticle</tissue>
    </source>
</reference>
<dbReference type="PRINTS" id="PR00385">
    <property type="entry name" value="P450"/>
</dbReference>
<dbReference type="InterPro" id="IPR017972">
    <property type="entry name" value="Cyt_P450_CS"/>
</dbReference>
<dbReference type="PANTHER" id="PTHR24291:SF189">
    <property type="entry name" value="CYTOCHROME P450 4C3-RELATED"/>
    <property type="match status" value="1"/>
</dbReference>
<evidence type="ECO:0000256" key="10">
    <source>
        <dbReference type="ARBA" id="ARBA00023136"/>
    </source>
</evidence>